<evidence type="ECO:0000313" key="1">
    <source>
        <dbReference type="EMBL" id="TNV75695.1"/>
    </source>
</evidence>
<comment type="caution">
    <text evidence="1">The sequence shown here is derived from an EMBL/GenBank/DDBJ whole genome shotgun (WGS) entry which is preliminary data.</text>
</comment>
<evidence type="ECO:0000313" key="2">
    <source>
        <dbReference type="Proteomes" id="UP000785679"/>
    </source>
</evidence>
<dbReference type="EMBL" id="RRYP01015042">
    <property type="protein sequence ID" value="TNV75695.1"/>
    <property type="molecule type" value="Genomic_DNA"/>
</dbReference>
<accession>A0A8J8SYW2</accession>
<keyword evidence="2" id="KW-1185">Reference proteome</keyword>
<name>A0A8J8SYW2_HALGN</name>
<sequence length="69" mass="7658">MRSTRIIQLRSMATRAWQDNGNCRSSGGYASNFQWMSLLGTFQNAFKASNAFKLVLLNLLGATSVNIDI</sequence>
<dbReference type="AlphaFoldDB" id="A0A8J8SYW2"/>
<dbReference type="Proteomes" id="UP000785679">
    <property type="component" value="Unassembled WGS sequence"/>
</dbReference>
<protein>
    <submittedName>
        <fullName evidence="1">Uncharacterized protein</fullName>
    </submittedName>
</protein>
<reference evidence="1" key="1">
    <citation type="submission" date="2019-06" db="EMBL/GenBank/DDBJ databases">
        <authorList>
            <person name="Zheng W."/>
        </authorList>
    </citation>
    <scope>NUCLEOTIDE SEQUENCE</scope>
    <source>
        <strain evidence="1">QDHG01</strain>
    </source>
</reference>
<gene>
    <name evidence="1" type="ORF">FGO68_gene8480</name>
</gene>
<organism evidence="1 2">
    <name type="scientific">Halteria grandinella</name>
    <dbReference type="NCBI Taxonomy" id="5974"/>
    <lineage>
        <taxon>Eukaryota</taxon>
        <taxon>Sar</taxon>
        <taxon>Alveolata</taxon>
        <taxon>Ciliophora</taxon>
        <taxon>Intramacronucleata</taxon>
        <taxon>Spirotrichea</taxon>
        <taxon>Stichotrichia</taxon>
        <taxon>Sporadotrichida</taxon>
        <taxon>Halteriidae</taxon>
        <taxon>Halteria</taxon>
    </lineage>
</organism>
<proteinExistence type="predicted"/>